<feature type="transmembrane region" description="Helical" evidence="1">
    <location>
        <begin position="117"/>
        <end position="144"/>
    </location>
</feature>
<keyword evidence="3" id="KW-1185">Reference proteome</keyword>
<sequence length="170" mass="19038">MSLLATTNFMKSETQNIMLNLTDNIIMEQESKILTPTPSFSLHSSEFLEPFQTIIYHLCVEICPDGYYASEDNGRCISCRDVCTNCSASESLQRKCACNLTNSIGELCLDETTKSSIALVTTVILCIASVLVFLGIIVVVLRVLRRKLWLNRKNSHVFDSEIAERNVSSF</sequence>
<keyword evidence="1" id="KW-0812">Transmembrane</keyword>
<evidence type="ECO:0000313" key="3">
    <source>
        <dbReference type="Proteomes" id="UP000507470"/>
    </source>
</evidence>
<keyword evidence="1" id="KW-0472">Membrane</keyword>
<evidence type="ECO:0000313" key="2">
    <source>
        <dbReference type="EMBL" id="CAC5381802.1"/>
    </source>
</evidence>
<keyword evidence="2" id="KW-0378">Hydrolase</keyword>
<dbReference type="EMBL" id="CACVKT020003120">
    <property type="protein sequence ID" value="CAC5381802.1"/>
    <property type="molecule type" value="Genomic_DNA"/>
</dbReference>
<evidence type="ECO:0000256" key="1">
    <source>
        <dbReference type="SAM" id="Phobius"/>
    </source>
</evidence>
<dbReference type="OrthoDB" id="300641at2759"/>
<dbReference type="EC" id="3.4.21.-" evidence="2"/>
<dbReference type="Gene3D" id="2.10.220.10">
    <property type="entry name" value="Hormone Receptor, Insulin-like Growth Factor Receptor 1, Chain A, domain 2"/>
    <property type="match status" value="1"/>
</dbReference>
<dbReference type="AlphaFoldDB" id="A0A6J8BD67"/>
<reference evidence="2 3" key="1">
    <citation type="submission" date="2020-06" db="EMBL/GenBank/DDBJ databases">
        <authorList>
            <person name="Li R."/>
            <person name="Bekaert M."/>
        </authorList>
    </citation>
    <scope>NUCLEOTIDE SEQUENCE [LARGE SCALE GENOMIC DNA]</scope>
    <source>
        <strain evidence="3">wild</strain>
    </source>
</reference>
<gene>
    <name evidence="2" type="ORF">MCOR_17669</name>
</gene>
<name>A0A6J8BD67_MYTCO</name>
<keyword evidence="1" id="KW-1133">Transmembrane helix</keyword>
<dbReference type="SUPFAM" id="SSF57184">
    <property type="entry name" value="Growth factor receptor domain"/>
    <property type="match status" value="1"/>
</dbReference>
<proteinExistence type="predicted"/>
<dbReference type="InterPro" id="IPR009030">
    <property type="entry name" value="Growth_fac_rcpt_cys_sf"/>
</dbReference>
<dbReference type="GO" id="GO:0016787">
    <property type="term" value="F:hydrolase activity"/>
    <property type="evidence" value="ECO:0007669"/>
    <property type="project" value="UniProtKB-KW"/>
</dbReference>
<protein>
    <submittedName>
        <fullName evidence="2">PCSK5</fullName>
        <ecNumber evidence="2">3.4.21.-</ecNumber>
    </submittedName>
</protein>
<organism evidence="2 3">
    <name type="scientific">Mytilus coruscus</name>
    <name type="common">Sea mussel</name>
    <dbReference type="NCBI Taxonomy" id="42192"/>
    <lineage>
        <taxon>Eukaryota</taxon>
        <taxon>Metazoa</taxon>
        <taxon>Spiralia</taxon>
        <taxon>Lophotrochozoa</taxon>
        <taxon>Mollusca</taxon>
        <taxon>Bivalvia</taxon>
        <taxon>Autobranchia</taxon>
        <taxon>Pteriomorphia</taxon>
        <taxon>Mytilida</taxon>
        <taxon>Mytiloidea</taxon>
        <taxon>Mytilidae</taxon>
        <taxon>Mytilinae</taxon>
        <taxon>Mytilus</taxon>
    </lineage>
</organism>
<dbReference type="Proteomes" id="UP000507470">
    <property type="component" value="Unassembled WGS sequence"/>
</dbReference>
<accession>A0A6J8BD67</accession>